<comment type="caution">
    <text evidence="2">The sequence shown here is derived from an EMBL/GenBank/DDBJ whole genome shotgun (WGS) entry which is preliminary data.</text>
</comment>
<dbReference type="RefSeq" id="WP_153054307.1">
    <property type="nucleotide sequence ID" value="NZ_BDCX01000008.1"/>
</dbReference>
<dbReference type="OrthoDB" id="3537737at2"/>
<evidence type="ECO:0000313" key="2">
    <source>
        <dbReference type="EMBL" id="GAT67929.1"/>
    </source>
</evidence>
<proteinExistence type="predicted"/>
<evidence type="ECO:0008006" key="4">
    <source>
        <dbReference type="Google" id="ProtNLM"/>
    </source>
</evidence>
<feature type="chain" id="PRO_5007905713" description="Secreted protein" evidence="1">
    <location>
        <begin position="27"/>
        <end position="150"/>
    </location>
</feature>
<dbReference type="AlphaFoldDB" id="A0A171DBM9"/>
<organism evidence="2 3">
    <name type="scientific">Planomonospora sphaerica</name>
    <dbReference type="NCBI Taxonomy" id="161355"/>
    <lineage>
        <taxon>Bacteria</taxon>
        <taxon>Bacillati</taxon>
        <taxon>Actinomycetota</taxon>
        <taxon>Actinomycetes</taxon>
        <taxon>Streptosporangiales</taxon>
        <taxon>Streptosporangiaceae</taxon>
        <taxon>Planomonospora</taxon>
    </lineage>
</organism>
<evidence type="ECO:0000256" key="1">
    <source>
        <dbReference type="SAM" id="SignalP"/>
    </source>
</evidence>
<gene>
    <name evidence="2" type="ORF">PS9374_03589</name>
</gene>
<name>A0A171DBM9_9ACTN</name>
<feature type="signal peptide" evidence="1">
    <location>
        <begin position="1"/>
        <end position="26"/>
    </location>
</feature>
<keyword evidence="1" id="KW-0732">Signal</keyword>
<reference evidence="3" key="2">
    <citation type="submission" date="2016-04" db="EMBL/GenBank/DDBJ databases">
        <title>Planomonospora sphaerica JCM9374 whole genome shotgun sequence.</title>
        <authorList>
            <person name="Suzuki T."/>
            <person name="Dohra H."/>
            <person name="Kodani S."/>
        </authorList>
    </citation>
    <scope>NUCLEOTIDE SEQUENCE [LARGE SCALE GENOMIC DNA]</scope>
    <source>
        <strain evidence="3">JCM 9374</strain>
    </source>
</reference>
<dbReference type="EMBL" id="BDCX01000008">
    <property type="protein sequence ID" value="GAT67929.1"/>
    <property type="molecule type" value="Genomic_DNA"/>
</dbReference>
<reference evidence="2 3" key="1">
    <citation type="journal article" date="2016" name="Genome Announc.">
        <title>Draft Genome Sequence of Planomonospora sphaerica JCM9374, a Rare Actinomycete.</title>
        <authorList>
            <person name="Dohra H."/>
            <person name="Suzuki T."/>
            <person name="Inoue Y."/>
            <person name="Kodani S."/>
        </authorList>
    </citation>
    <scope>NUCLEOTIDE SEQUENCE [LARGE SCALE GENOMIC DNA]</scope>
    <source>
        <strain evidence="2 3">JCM 9374</strain>
    </source>
</reference>
<sequence length="150" mass="16164">MRKRTVIGAGLFALVLAGGSAGTANAAAAPVHHWGPVQSTAGHGGYAKADVWLSDFDSERFTVSGTLYDRDRHSGHCGYVRARFHYVSGGTGWAQGRYTCSSRGGTFKLSSDGEVDRVDVRVCVLNRKRNTLHNCHTDVIKASTVANWPQ</sequence>
<accession>A0A171DBM9</accession>
<keyword evidence="3" id="KW-1185">Reference proteome</keyword>
<dbReference type="Proteomes" id="UP000077701">
    <property type="component" value="Unassembled WGS sequence"/>
</dbReference>
<dbReference type="STRING" id="161355.PS9374_03589"/>
<evidence type="ECO:0000313" key="3">
    <source>
        <dbReference type="Proteomes" id="UP000077701"/>
    </source>
</evidence>
<protein>
    <recommendedName>
        <fullName evidence="4">Secreted protein</fullName>
    </recommendedName>
</protein>